<keyword evidence="3 5" id="KW-0808">Transferase</keyword>
<evidence type="ECO:0000256" key="2">
    <source>
        <dbReference type="ARBA" id="ARBA00022603"/>
    </source>
</evidence>
<dbReference type="Gene3D" id="3.40.50.150">
    <property type="entry name" value="Vaccinia Virus protein VP39"/>
    <property type="match status" value="1"/>
</dbReference>
<organism evidence="7 8">
    <name type="scientific">Bondarzewia mesenterica</name>
    <dbReference type="NCBI Taxonomy" id="1095465"/>
    <lineage>
        <taxon>Eukaryota</taxon>
        <taxon>Fungi</taxon>
        <taxon>Dikarya</taxon>
        <taxon>Basidiomycota</taxon>
        <taxon>Agaricomycotina</taxon>
        <taxon>Agaricomycetes</taxon>
        <taxon>Russulales</taxon>
        <taxon>Bondarzewiaceae</taxon>
        <taxon>Bondarzewia</taxon>
    </lineage>
</organism>
<dbReference type="OrthoDB" id="5376140at2759"/>
<comment type="similarity">
    <text evidence="5">Belongs to the class I-like SAM-binding methyltransferase superfamily. C5-methyltransferase family.</text>
</comment>
<comment type="caution">
    <text evidence="7">The sequence shown here is derived from an EMBL/GenBank/DDBJ whole genome shotgun (WGS) entry which is preliminary data.</text>
</comment>
<dbReference type="AlphaFoldDB" id="A0A4S4L6Y9"/>
<evidence type="ECO:0000256" key="5">
    <source>
        <dbReference type="PROSITE-ProRule" id="PRU01016"/>
    </source>
</evidence>
<sequence>MPNYARWCTQSPDHFYVRFHFPDLKPISWALRKSLQHEDLYVCIPCFQARFAHVMRLREYEKETGKKPLRIFDPFAGVGAFSLSLESVGGMQTTHAIEISPSAAITLKNNSPSTTVYNQCSNEVLRYAIRRHELGSEDVLRDLRNKKPLPPPPKPGDFDCIAAGFPCQPHSTLNRFQKANDVKSHLILNLLSWVDFLRPKYCVFENVEGFLRYRPKATQMDSYRVEGGIEMGGLRFLVHAMLTMNYQVRFALLQAGHYGAPQTRVRFFLIAAKQGHVLPDFPQPTHDFPQGRTLEIKFPNGHAIRPITTAKGTAPFPFVTIDDAISDLPRENPKYIRDPTKKSSQDRERARTFPAIRCEKTRSVVNIPLEPNADYRTLPQHLWRWQFANPVSAIARGGFRPGMYGRLDQDGFFHTTVTNVTPTAKQSFVLHPYIGNAVAWPVGAALGRELKDAAFKKWLQDREDIIYVE</sequence>
<proteinExistence type="inferred from homology"/>
<gene>
    <name evidence="7" type="ORF">EW146_g9422</name>
</gene>
<evidence type="ECO:0000256" key="3">
    <source>
        <dbReference type="ARBA" id="ARBA00022679"/>
    </source>
</evidence>
<dbReference type="InterPro" id="IPR050390">
    <property type="entry name" value="C5-Methyltransferase"/>
</dbReference>
<reference evidence="7 8" key="1">
    <citation type="submission" date="2019-02" db="EMBL/GenBank/DDBJ databases">
        <title>Genome sequencing of the rare red list fungi Bondarzewia mesenterica.</title>
        <authorList>
            <person name="Buettner E."/>
            <person name="Kellner H."/>
        </authorList>
    </citation>
    <scope>NUCLEOTIDE SEQUENCE [LARGE SCALE GENOMIC DNA]</scope>
    <source>
        <strain evidence="7 8">DSM 108281</strain>
    </source>
</reference>
<dbReference type="PRINTS" id="PR00105">
    <property type="entry name" value="C5METTRFRASE"/>
</dbReference>
<evidence type="ECO:0000313" key="8">
    <source>
        <dbReference type="Proteomes" id="UP000310158"/>
    </source>
</evidence>
<feature type="active site" evidence="5">
    <location>
        <position position="167"/>
    </location>
</feature>
<dbReference type="GO" id="GO:0044027">
    <property type="term" value="P:negative regulation of gene expression via chromosomal CpG island methylation"/>
    <property type="evidence" value="ECO:0007669"/>
    <property type="project" value="TreeGrafter"/>
</dbReference>
<keyword evidence="2 5" id="KW-0489">Methyltransferase</keyword>
<dbReference type="GO" id="GO:0003886">
    <property type="term" value="F:DNA (cytosine-5-)-methyltransferase activity"/>
    <property type="evidence" value="ECO:0007669"/>
    <property type="project" value="UniProtKB-EC"/>
</dbReference>
<dbReference type="EMBL" id="SGPL01000810">
    <property type="protein sequence ID" value="THH07097.1"/>
    <property type="molecule type" value="Genomic_DNA"/>
</dbReference>
<dbReference type="Proteomes" id="UP000310158">
    <property type="component" value="Unassembled WGS sequence"/>
</dbReference>
<name>A0A4S4L6Y9_9AGAM</name>
<dbReference type="InterPro" id="IPR001525">
    <property type="entry name" value="C5_MeTfrase"/>
</dbReference>
<dbReference type="PANTHER" id="PTHR10629:SF52">
    <property type="entry name" value="DNA (CYTOSINE-5)-METHYLTRANSFERASE 1"/>
    <property type="match status" value="1"/>
</dbReference>
<accession>A0A4S4L6Y9</accession>
<evidence type="ECO:0000256" key="1">
    <source>
        <dbReference type="ARBA" id="ARBA00011975"/>
    </source>
</evidence>
<keyword evidence="4 5" id="KW-0949">S-adenosyl-L-methionine</keyword>
<dbReference type="GO" id="GO:0003677">
    <property type="term" value="F:DNA binding"/>
    <property type="evidence" value="ECO:0007669"/>
    <property type="project" value="TreeGrafter"/>
</dbReference>
<dbReference type="PANTHER" id="PTHR10629">
    <property type="entry name" value="CYTOSINE-SPECIFIC METHYLTRANSFERASE"/>
    <property type="match status" value="1"/>
</dbReference>
<evidence type="ECO:0000256" key="6">
    <source>
        <dbReference type="SAM" id="MobiDB-lite"/>
    </source>
</evidence>
<evidence type="ECO:0000256" key="4">
    <source>
        <dbReference type="ARBA" id="ARBA00022691"/>
    </source>
</evidence>
<dbReference type="GO" id="GO:0005634">
    <property type="term" value="C:nucleus"/>
    <property type="evidence" value="ECO:0007669"/>
    <property type="project" value="TreeGrafter"/>
</dbReference>
<dbReference type="SUPFAM" id="SSF53335">
    <property type="entry name" value="S-adenosyl-L-methionine-dependent methyltransferases"/>
    <property type="match status" value="1"/>
</dbReference>
<dbReference type="InterPro" id="IPR029063">
    <property type="entry name" value="SAM-dependent_MTases_sf"/>
</dbReference>
<feature type="region of interest" description="Disordered" evidence="6">
    <location>
        <begin position="330"/>
        <end position="351"/>
    </location>
</feature>
<evidence type="ECO:0000313" key="7">
    <source>
        <dbReference type="EMBL" id="THH07097.1"/>
    </source>
</evidence>
<dbReference type="Pfam" id="PF00145">
    <property type="entry name" value="DNA_methylase"/>
    <property type="match status" value="1"/>
</dbReference>
<keyword evidence="8" id="KW-1185">Reference proteome</keyword>
<dbReference type="Gene3D" id="3.90.120.10">
    <property type="entry name" value="DNA Methylase, subunit A, domain 2"/>
    <property type="match status" value="1"/>
</dbReference>
<dbReference type="PROSITE" id="PS51679">
    <property type="entry name" value="SAM_MT_C5"/>
    <property type="match status" value="1"/>
</dbReference>
<dbReference type="EC" id="2.1.1.37" evidence="1"/>
<dbReference type="GO" id="GO:0032259">
    <property type="term" value="P:methylation"/>
    <property type="evidence" value="ECO:0007669"/>
    <property type="project" value="UniProtKB-KW"/>
</dbReference>
<protein>
    <recommendedName>
        <fullName evidence="1">DNA (cytosine-5-)-methyltransferase</fullName>
        <ecNumber evidence="1">2.1.1.37</ecNumber>
    </recommendedName>
</protein>